<sequence>MSQTHTTTLFRDDTVRRIKSPRNYGVVLRCWPDSDNISPIHAATDPLSRPLQRGEVWVTFPPSTSREIVQESELTLVDRSFNIGSPVKRSFDDVQSGIVIDVETKARLEHAISGVVVPGWISTLDVYPSPPLEIGDYVIYDDWVGQIEEVFDESTVQLGSGDLVRVPELSARLTVGDRGYDVLPAQIQPMPSLHTLARNPEASHSDIVIDVQQTVLAISWLAINQSLDENVASQKKRPAQFWHGSMINDLVAVSAKTNNDLRMGESVLLRDPLSSFAKSVIPTVHGTKGSDDKRPGIEVRTMMVKETRTTVTVLWQDGTTGKFNANDLLHHLNPDEYECWPGDYVLLKDEGETKTAIVQYVKADQRLASVKVIGSEEAELVSVLQLDPYAINEEVNAATGAGTCGVRRGDFVFIHPEGTTNGLEPPRIRRIGESEAWVSEAPIPDEQGGLGGWRGEMIKIGQGIAMQSLSQDAPFHRPILPYETRGPKIDWFGEVTGLGLDGTIEVTLLDHSTVSLPLERLTKLNDAFEDGEDVWDDEDSDAMSMSTMSPTTDAAQYLNHFESHEHGASMETWDPSARSWASMPSPTQSDEWEDETMEVDPPTTTNSSRPPRPLPTINYPTMSADEIIASLENDHSMEARAQLAAYLMNHRLAYPIQPAQAPPDYFTPPAPVSGDVTPQAGPSAQSSATKSPQSPPIESSDMDSNMGDEDEAWQRFAVLPEAPPDHAFFSSKPEQPNKTFMTRLQKEYRVLRSSLPETILVRGYEDRLDLLRILIIGPEGTPYEDAPFVIDWQLDADFPQSPPKAHFHSWTNGNGRVNPNLYEEGKVCLSILGTWNGDKSESWSATRSSLLQAFVSIQGLVLVKEPWFCEPAYEKLRGTDEAVVNSRLYSEKAYVLSRGFVRHALEVPPQGFEEELSTIYYMQGRLERVINQSKVLMERCKGKTPEAAPSDPYSPELWLTEGGVILLSKTLRKLEAILAAHSTEPKDGSPL</sequence>
<feature type="region of interest" description="Disordered" evidence="3">
    <location>
        <begin position="663"/>
        <end position="707"/>
    </location>
</feature>
<dbReference type="GO" id="GO:0061631">
    <property type="term" value="F:ubiquitin conjugating enzyme activity"/>
    <property type="evidence" value="ECO:0007669"/>
    <property type="project" value="TreeGrafter"/>
</dbReference>
<dbReference type="FunFam" id="3.10.110.10:FF:000094">
    <property type="entry name" value="Probable ubiquitin-conjugating enzyme E2 23"/>
    <property type="match status" value="1"/>
</dbReference>
<evidence type="ECO:0000259" key="4">
    <source>
        <dbReference type="PROSITE" id="PS50127"/>
    </source>
</evidence>
<organism evidence="5 6">
    <name type="scientific">Sistotremastrum niveocremeum HHB9708</name>
    <dbReference type="NCBI Taxonomy" id="1314777"/>
    <lineage>
        <taxon>Eukaryota</taxon>
        <taxon>Fungi</taxon>
        <taxon>Dikarya</taxon>
        <taxon>Basidiomycota</taxon>
        <taxon>Agaricomycotina</taxon>
        <taxon>Agaricomycetes</taxon>
        <taxon>Sistotremastrales</taxon>
        <taxon>Sistotremastraceae</taxon>
        <taxon>Sertulicium</taxon>
        <taxon>Sertulicium niveocremeum</taxon>
    </lineage>
</organism>
<keyword evidence="2" id="KW-0833">Ubl conjugation pathway</keyword>
<dbReference type="InterPro" id="IPR016135">
    <property type="entry name" value="UBQ-conjugating_enzyme/RWD"/>
</dbReference>
<dbReference type="STRING" id="1314777.A0A164X7Q6"/>
<keyword evidence="6" id="KW-1185">Reference proteome</keyword>
<feature type="domain" description="UBC core" evidence="4">
    <location>
        <begin position="739"/>
        <end position="906"/>
    </location>
</feature>
<reference evidence="5 6" key="1">
    <citation type="journal article" date="2016" name="Mol. Biol. Evol.">
        <title>Comparative Genomics of Early-Diverging Mushroom-Forming Fungi Provides Insights into the Origins of Lignocellulose Decay Capabilities.</title>
        <authorList>
            <person name="Nagy L.G."/>
            <person name="Riley R."/>
            <person name="Tritt A."/>
            <person name="Adam C."/>
            <person name="Daum C."/>
            <person name="Floudas D."/>
            <person name="Sun H."/>
            <person name="Yadav J.S."/>
            <person name="Pangilinan J."/>
            <person name="Larsson K.H."/>
            <person name="Matsuura K."/>
            <person name="Barry K."/>
            <person name="Labutti K."/>
            <person name="Kuo R."/>
            <person name="Ohm R.A."/>
            <person name="Bhattacharya S.S."/>
            <person name="Shirouzu T."/>
            <person name="Yoshinaga Y."/>
            <person name="Martin F.M."/>
            <person name="Grigoriev I.V."/>
            <person name="Hibbett D.S."/>
        </authorList>
    </citation>
    <scope>NUCLEOTIDE SEQUENCE [LARGE SCALE GENOMIC DNA]</scope>
    <source>
        <strain evidence="5 6">HHB9708</strain>
    </source>
</reference>
<evidence type="ECO:0000256" key="2">
    <source>
        <dbReference type="ARBA" id="ARBA00022786"/>
    </source>
</evidence>
<dbReference type="AlphaFoldDB" id="A0A164X7Q6"/>
<evidence type="ECO:0000256" key="1">
    <source>
        <dbReference type="ARBA" id="ARBA00022679"/>
    </source>
</evidence>
<evidence type="ECO:0000313" key="6">
    <source>
        <dbReference type="Proteomes" id="UP000076722"/>
    </source>
</evidence>
<dbReference type="InterPro" id="IPR000608">
    <property type="entry name" value="UBC"/>
</dbReference>
<protein>
    <recommendedName>
        <fullName evidence="4">UBC core domain-containing protein</fullName>
    </recommendedName>
</protein>
<evidence type="ECO:0000313" key="5">
    <source>
        <dbReference type="EMBL" id="KZS95714.1"/>
    </source>
</evidence>
<dbReference type="SUPFAM" id="SSF54495">
    <property type="entry name" value="UBC-like"/>
    <property type="match status" value="1"/>
</dbReference>
<gene>
    <name evidence="5" type="ORF">SISNIDRAFT_451326</name>
</gene>
<name>A0A164X7Q6_9AGAM</name>
<dbReference type="OrthoDB" id="1926878at2759"/>
<proteinExistence type="predicted"/>
<feature type="region of interest" description="Disordered" evidence="3">
    <location>
        <begin position="566"/>
        <end position="619"/>
    </location>
</feature>
<evidence type="ECO:0000256" key="3">
    <source>
        <dbReference type="SAM" id="MobiDB-lite"/>
    </source>
</evidence>
<dbReference type="PANTHER" id="PTHR46116">
    <property type="entry name" value="(E3-INDEPENDENT) E2 UBIQUITIN-CONJUGATING ENZYME"/>
    <property type="match status" value="1"/>
</dbReference>
<dbReference type="EMBL" id="KV419400">
    <property type="protein sequence ID" value="KZS95714.1"/>
    <property type="molecule type" value="Genomic_DNA"/>
</dbReference>
<dbReference type="PANTHER" id="PTHR46116:SF15">
    <property type="entry name" value="(E3-INDEPENDENT) E2 UBIQUITIN-CONJUGATING ENZYME"/>
    <property type="match status" value="1"/>
</dbReference>
<feature type="compositionally biased region" description="Polar residues" evidence="3">
    <location>
        <begin position="680"/>
        <end position="692"/>
    </location>
</feature>
<dbReference type="Gene3D" id="3.10.110.10">
    <property type="entry name" value="Ubiquitin Conjugating Enzyme"/>
    <property type="match status" value="1"/>
</dbReference>
<accession>A0A164X7Q6</accession>
<dbReference type="SMART" id="SM00212">
    <property type="entry name" value="UBCc"/>
    <property type="match status" value="1"/>
</dbReference>
<keyword evidence="1" id="KW-0808">Transferase</keyword>
<dbReference type="Pfam" id="PF00179">
    <property type="entry name" value="UQ_con"/>
    <property type="match status" value="1"/>
</dbReference>
<dbReference type="Proteomes" id="UP000076722">
    <property type="component" value="Unassembled WGS sequence"/>
</dbReference>
<dbReference type="PROSITE" id="PS50127">
    <property type="entry name" value="UBC_2"/>
    <property type="match status" value="1"/>
</dbReference>
<dbReference type="CDD" id="cd23837">
    <property type="entry name" value="UBCc_UBE2O"/>
    <property type="match status" value="1"/>
</dbReference>